<feature type="transmembrane region" description="Helical" evidence="1">
    <location>
        <begin position="53"/>
        <end position="73"/>
    </location>
</feature>
<gene>
    <name evidence="2" type="ORF">A7Q10_02245</name>
</gene>
<dbReference type="Proteomes" id="UP000297713">
    <property type="component" value="Unassembled WGS sequence"/>
</dbReference>
<dbReference type="RefSeq" id="WP_134440826.1">
    <property type="nucleotide sequence ID" value="NZ_LXQC01000187.1"/>
</dbReference>
<accession>A0A4Y8P794</accession>
<sequence length="213" mass="24832">MKSKEDSIRSEQKNHPCLPSLFFLHLHSNNKKDKTASQTPIFLIDTEKLFSQFFFFFLIIIIFIRFFQFLSLLHHYPWKVDFKKFEKIKFEKNEITSLLQWNDLFLDKILNKIHPKSFVASICFSSVPGIQVEQFYLEFPEACPRAKCTLKVKAEDPGGIEALGFYTAYASLAFEKSTGKKLKFEFSNVLLPKEKGNLINAVLLCLPLKEDFQ</sequence>
<proteinExistence type="predicted"/>
<dbReference type="AlphaFoldDB" id="A0A4Y8P794"/>
<name>A0A4Y8P794_9BACT</name>
<dbReference type="EMBL" id="LXQC01000187">
    <property type="protein sequence ID" value="TFE66176.1"/>
    <property type="molecule type" value="Genomic_DNA"/>
</dbReference>
<keyword evidence="3" id="KW-1185">Reference proteome</keyword>
<reference evidence="2 3" key="1">
    <citation type="submission" date="2016-05" db="EMBL/GenBank/DDBJ databases">
        <title>Diversity and Homogeneity among Thermoacidophilic Verrucomicrobia Methanotrophs Linked with Geographical Origin.</title>
        <authorList>
            <person name="Erikstad H.-A."/>
            <person name="Smestad N.B."/>
            <person name="Ceballos R.M."/>
            <person name="Birkeland N.-K."/>
        </authorList>
    </citation>
    <scope>NUCLEOTIDE SEQUENCE [LARGE SCALE GENOMIC DNA]</scope>
    <source>
        <strain evidence="2 3">Phi</strain>
    </source>
</reference>
<organism evidence="2 3">
    <name type="scientific">Methylacidiphilum caldifontis</name>
    <dbReference type="NCBI Taxonomy" id="2795386"/>
    <lineage>
        <taxon>Bacteria</taxon>
        <taxon>Pseudomonadati</taxon>
        <taxon>Verrucomicrobiota</taxon>
        <taxon>Methylacidiphilae</taxon>
        <taxon>Methylacidiphilales</taxon>
        <taxon>Methylacidiphilaceae</taxon>
        <taxon>Methylacidiphilum (ex Ratnadevi et al. 2023)</taxon>
    </lineage>
</organism>
<keyword evidence="1" id="KW-0472">Membrane</keyword>
<evidence type="ECO:0000313" key="3">
    <source>
        <dbReference type="Proteomes" id="UP000297713"/>
    </source>
</evidence>
<dbReference type="OrthoDB" id="193018at2"/>
<evidence type="ECO:0000313" key="2">
    <source>
        <dbReference type="EMBL" id="TFE66176.1"/>
    </source>
</evidence>
<keyword evidence="1" id="KW-1133">Transmembrane helix</keyword>
<keyword evidence="1" id="KW-0812">Transmembrane</keyword>
<evidence type="ECO:0000256" key="1">
    <source>
        <dbReference type="SAM" id="Phobius"/>
    </source>
</evidence>
<comment type="caution">
    <text evidence="2">The sequence shown here is derived from an EMBL/GenBank/DDBJ whole genome shotgun (WGS) entry which is preliminary data.</text>
</comment>
<protein>
    <submittedName>
        <fullName evidence="2">Uncharacterized protein</fullName>
    </submittedName>
</protein>